<protein>
    <submittedName>
        <fullName evidence="1">RNase H-like nuclease (RuvC/YqgF family)</fullName>
    </submittedName>
</protein>
<gene>
    <name evidence="1" type="ORF">HDF14_005534</name>
</gene>
<sequence length="98" mass="11085">MSDTSNDGLSEEMRIELGESLASLGSGQVKLQKWFMVVDTKIRQQDQVILKLATDLRNTHATVDRLTAQIALQQKLIDSHQGEFEILKMREQQGCIVQ</sequence>
<dbReference type="EMBL" id="JACHEB010000020">
    <property type="protein sequence ID" value="MBB5331882.1"/>
    <property type="molecule type" value="Genomic_DNA"/>
</dbReference>
<dbReference type="AlphaFoldDB" id="A0A9X0U8A5"/>
<proteinExistence type="predicted"/>
<keyword evidence="2" id="KW-1185">Reference proteome</keyword>
<accession>A0A9X0U8A5</accession>
<dbReference type="Proteomes" id="UP000535182">
    <property type="component" value="Unassembled WGS sequence"/>
</dbReference>
<reference evidence="1 2" key="1">
    <citation type="submission" date="2020-08" db="EMBL/GenBank/DDBJ databases">
        <title>Genomic Encyclopedia of Type Strains, Phase IV (KMG-V): Genome sequencing to study the core and pangenomes of soil and plant-associated prokaryotes.</title>
        <authorList>
            <person name="Whitman W."/>
        </authorList>
    </citation>
    <scope>NUCLEOTIDE SEQUENCE [LARGE SCALE GENOMIC DNA]</scope>
    <source>
        <strain evidence="1 2">X5P2</strain>
    </source>
</reference>
<evidence type="ECO:0000313" key="2">
    <source>
        <dbReference type="Proteomes" id="UP000535182"/>
    </source>
</evidence>
<comment type="caution">
    <text evidence="1">The sequence shown here is derived from an EMBL/GenBank/DDBJ whole genome shotgun (WGS) entry which is preliminary data.</text>
</comment>
<evidence type="ECO:0000313" key="1">
    <source>
        <dbReference type="EMBL" id="MBB5331882.1"/>
    </source>
</evidence>
<dbReference type="RefSeq" id="WP_183981654.1">
    <property type="nucleotide sequence ID" value="NZ_JACHEB010000020.1"/>
</dbReference>
<organism evidence="1 2">
    <name type="scientific">Tunturiibacter gelidiferens</name>
    <dbReference type="NCBI Taxonomy" id="3069689"/>
    <lineage>
        <taxon>Bacteria</taxon>
        <taxon>Pseudomonadati</taxon>
        <taxon>Acidobacteriota</taxon>
        <taxon>Terriglobia</taxon>
        <taxon>Terriglobales</taxon>
        <taxon>Acidobacteriaceae</taxon>
        <taxon>Tunturiibacter</taxon>
    </lineage>
</organism>
<name>A0A9X0U8A5_9BACT</name>